<organism evidence="1 2">
    <name type="scientific">Alcaligenes nematophilus</name>
    <dbReference type="NCBI Taxonomy" id="2994643"/>
    <lineage>
        <taxon>Bacteria</taxon>
        <taxon>Pseudomonadati</taxon>
        <taxon>Pseudomonadota</taxon>
        <taxon>Betaproteobacteria</taxon>
        <taxon>Burkholderiales</taxon>
        <taxon>Alcaligenaceae</taxon>
        <taxon>Alcaligenes</taxon>
    </lineage>
</organism>
<evidence type="ECO:0000313" key="1">
    <source>
        <dbReference type="EMBL" id="MDT8505334.1"/>
    </source>
</evidence>
<comment type="caution">
    <text evidence="1">The sequence shown here is derived from an EMBL/GenBank/DDBJ whole genome shotgun (WGS) entry which is preliminary data.</text>
</comment>
<keyword evidence="2" id="KW-1185">Reference proteome</keyword>
<gene>
    <name evidence="1" type="ORF">OYC61_013595</name>
</gene>
<dbReference type="Proteomes" id="UP001074635">
    <property type="component" value="Unassembled WGS sequence"/>
</dbReference>
<sequence length="81" mass="9123">MFALGATAFFRTWPEYTTSTLYLGKLMEGSLSVADATYVMPKDQIQLAQPKTNAKGEEIFAPKRKAIVDDTHNRFFVIHPV</sequence>
<dbReference type="EMBL" id="JAPQTC020000004">
    <property type="protein sequence ID" value="MDT8505334.1"/>
    <property type="molecule type" value="Genomic_DNA"/>
</dbReference>
<proteinExistence type="predicted"/>
<name>A0ABU3MU97_9BURK</name>
<dbReference type="RefSeq" id="WP_137430924.1">
    <property type="nucleotide sequence ID" value="NZ_JAPQTC020000004.1"/>
</dbReference>
<evidence type="ECO:0000313" key="2">
    <source>
        <dbReference type="Proteomes" id="UP001074635"/>
    </source>
</evidence>
<accession>A0ABU3MU97</accession>
<reference evidence="1" key="1">
    <citation type="submission" date="2023-08" db="EMBL/GenBank/DDBJ databases">
        <title>Study of Resistomes in environmental pathogenic environmental.</title>
        <authorList>
            <person name="Bhattacharjee A."/>
            <person name="Singh A.K."/>
        </authorList>
    </citation>
    <scope>NUCLEOTIDE SEQUENCE</scope>
    <source>
        <strain evidence="1">S1</strain>
    </source>
</reference>
<protein>
    <submittedName>
        <fullName evidence="1">Uncharacterized protein</fullName>
    </submittedName>
</protein>